<evidence type="ECO:0000313" key="2">
    <source>
        <dbReference type="Proteomes" id="UP000015559"/>
    </source>
</evidence>
<dbReference type="STRING" id="1163617.SCD_n00259"/>
<protein>
    <submittedName>
        <fullName evidence="1">Uncharacterized protein</fullName>
    </submittedName>
</protein>
<dbReference type="KEGG" id="sdr:SCD_n00259"/>
<sequence>MNLPVRDVKFLSEREFKWEVVPDPQGAVCLLIKEFDVTAGGFTPSMIDLMIRIPPQYPMSPLDMWYCDPPIRLTTTGQFAQATEVMESHLGRSWQRFSRHLNGNWQPGVDCLRTFFALIQRELQGVGKV</sequence>
<proteinExistence type="predicted"/>
<evidence type="ECO:0000313" key="1">
    <source>
        <dbReference type="EMBL" id="BAN34108.1"/>
    </source>
</evidence>
<dbReference type="Pfam" id="PF14462">
    <property type="entry name" value="Prok-E2_E"/>
    <property type="match status" value="1"/>
</dbReference>
<dbReference type="AlphaFoldDB" id="S6AAW2"/>
<keyword evidence="2" id="KW-1185">Reference proteome</keyword>
<organism evidence="1 2">
    <name type="scientific">Sulfuricella denitrificans (strain DSM 22764 / NBRC 105220 / skB26)</name>
    <dbReference type="NCBI Taxonomy" id="1163617"/>
    <lineage>
        <taxon>Bacteria</taxon>
        <taxon>Pseudomonadati</taxon>
        <taxon>Pseudomonadota</taxon>
        <taxon>Betaproteobacteria</taxon>
        <taxon>Nitrosomonadales</taxon>
        <taxon>Sulfuricellaceae</taxon>
        <taxon>Sulfuricella</taxon>
    </lineage>
</organism>
<dbReference type="Proteomes" id="UP000015559">
    <property type="component" value="Chromosome"/>
</dbReference>
<name>S6AAW2_SULDS</name>
<gene>
    <name evidence="1" type="ORF">SCD_n00259</name>
</gene>
<dbReference type="RefSeq" id="WP_009206947.1">
    <property type="nucleotide sequence ID" value="NC_022357.1"/>
</dbReference>
<accession>S6AAW2</accession>
<dbReference type="InterPro" id="IPR025701">
    <property type="entry name" value="UBQ-conjugat_E2_E"/>
</dbReference>
<dbReference type="OrthoDB" id="256126at2"/>
<dbReference type="EMBL" id="AP013066">
    <property type="protein sequence ID" value="BAN34108.1"/>
    <property type="molecule type" value="Genomic_DNA"/>
</dbReference>
<dbReference type="HOGENOM" id="CLU_1882921_0_0_4"/>
<reference evidence="1 2" key="1">
    <citation type="journal article" date="2012" name="Appl. Environ. Microbiol.">
        <title>Draft genome sequence of a psychrotolerant sulfur-oxidizing bacterium, Sulfuricella denitrificans skB26, and proteomic insights into cold adaptation.</title>
        <authorList>
            <person name="Watanabe T."/>
            <person name="Kojima H."/>
            <person name="Fukui M."/>
        </authorList>
    </citation>
    <scope>NUCLEOTIDE SEQUENCE [LARGE SCALE GENOMIC DNA]</scope>
    <source>
        <strain evidence="2">skB26</strain>
    </source>
</reference>